<evidence type="ECO:0000313" key="4">
    <source>
        <dbReference type="EMBL" id="PIC46391.1"/>
    </source>
</evidence>
<dbReference type="EMBL" id="PDUG01000002">
    <property type="protein sequence ID" value="PIC46391.1"/>
    <property type="molecule type" value="Genomic_DNA"/>
</dbReference>
<protein>
    <recommendedName>
        <fullName evidence="3">BTB domain-containing protein</fullName>
    </recommendedName>
</protein>
<dbReference type="Pfam" id="PF00651">
    <property type="entry name" value="BTB"/>
    <property type="match status" value="1"/>
</dbReference>
<dbReference type="Pfam" id="PF00917">
    <property type="entry name" value="MATH"/>
    <property type="match status" value="1"/>
</dbReference>
<keyword evidence="1" id="KW-0175">Coiled coil</keyword>
<proteinExistence type="predicted"/>
<accession>A0A2G5V443</accession>
<feature type="compositionally biased region" description="Acidic residues" evidence="2">
    <location>
        <begin position="1"/>
        <end position="16"/>
    </location>
</feature>
<feature type="region of interest" description="Disordered" evidence="2">
    <location>
        <begin position="1"/>
        <end position="24"/>
    </location>
</feature>
<dbReference type="Gene3D" id="3.30.710.10">
    <property type="entry name" value="Potassium Channel Kv1.1, Chain A"/>
    <property type="match status" value="1"/>
</dbReference>
<dbReference type="PANTHER" id="PTHR22743:SF165">
    <property type="entry name" value="BTB AND MATH DOMAIN CONTAINING-RELATED"/>
    <property type="match status" value="1"/>
</dbReference>
<dbReference type="InterPro" id="IPR000210">
    <property type="entry name" value="BTB/POZ_dom"/>
</dbReference>
<dbReference type="CDD" id="cd18186">
    <property type="entry name" value="BTB_POZ_ZBTB_KLHL-like"/>
    <property type="match status" value="1"/>
</dbReference>
<dbReference type="SMART" id="SM00061">
    <property type="entry name" value="MATH"/>
    <property type="match status" value="1"/>
</dbReference>
<evidence type="ECO:0000256" key="1">
    <source>
        <dbReference type="SAM" id="Coils"/>
    </source>
</evidence>
<evidence type="ECO:0000259" key="3">
    <source>
        <dbReference type="PROSITE" id="PS50097"/>
    </source>
</evidence>
<dbReference type="Proteomes" id="UP000230233">
    <property type="component" value="Chromosome II"/>
</dbReference>
<dbReference type="SMART" id="SM00225">
    <property type="entry name" value="BTB"/>
    <property type="match status" value="1"/>
</dbReference>
<keyword evidence="5" id="KW-1185">Reference proteome</keyword>
<dbReference type="CDD" id="cd00121">
    <property type="entry name" value="MATH"/>
    <property type="match status" value="1"/>
</dbReference>
<dbReference type="AlphaFoldDB" id="A0A2G5V443"/>
<gene>
    <name evidence="4" type="primary">Cnig_chr_II.g6099</name>
    <name evidence="4" type="ORF">B9Z55_006099</name>
</gene>
<dbReference type="Gene3D" id="2.60.210.10">
    <property type="entry name" value="Apoptosis, Tumor Necrosis Factor Receptor Associated Protein 2, Chain A"/>
    <property type="match status" value="1"/>
</dbReference>
<dbReference type="PROSITE" id="PS50097">
    <property type="entry name" value="BTB"/>
    <property type="match status" value="1"/>
</dbReference>
<dbReference type="InterPro" id="IPR002083">
    <property type="entry name" value="MATH/TRAF_dom"/>
</dbReference>
<evidence type="ECO:0000313" key="5">
    <source>
        <dbReference type="Proteomes" id="UP000230233"/>
    </source>
</evidence>
<dbReference type="SUPFAM" id="SSF49599">
    <property type="entry name" value="TRAF domain-like"/>
    <property type="match status" value="1"/>
</dbReference>
<dbReference type="PANTHER" id="PTHR22743">
    <property type="entry name" value="MEPRIN/TRAF-LIKE MATH FAMILY-C.ELEGANS"/>
    <property type="match status" value="1"/>
</dbReference>
<dbReference type="InterPro" id="IPR011333">
    <property type="entry name" value="SKP1/BTB/POZ_sf"/>
</dbReference>
<evidence type="ECO:0000256" key="2">
    <source>
        <dbReference type="SAM" id="MobiDB-lite"/>
    </source>
</evidence>
<reference evidence="5" key="1">
    <citation type="submission" date="2017-10" db="EMBL/GenBank/DDBJ databases">
        <title>Rapid genome shrinkage in a self-fertile nematode reveals novel sperm competition proteins.</title>
        <authorList>
            <person name="Yin D."/>
            <person name="Schwarz E.M."/>
            <person name="Thomas C.G."/>
            <person name="Felde R.L."/>
            <person name="Korf I.F."/>
            <person name="Cutter A.D."/>
            <person name="Schartner C.M."/>
            <person name="Ralston E.J."/>
            <person name="Meyer B.J."/>
            <person name="Haag E.S."/>
        </authorList>
    </citation>
    <scope>NUCLEOTIDE SEQUENCE [LARGE SCALE GENOMIC DNA]</scope>
    <source>
        <strain evidence="5">JU1422</strain>
    </source>
</reference>
<dbReference type="InterPro" id="IPR052664">
    <property type="entry name" value="BTB-MATH_domain_protein"/>
</dbReference>
<organism evidence="4 5">
    <name type="scientific">Caenorhabditis nigoni</name>
    <dbReference type="NCBI Taxonomy" id="1611254"/>
    <lineage>
        <taxon>Eukaryota</taxon>
        <taxon>Metazoa</taxon>
        <taxon>Ecdysozoa</taxon>
        <taxon>Nematoda</taxon>
        <taxon>Chromadorea</taxon>
        <taxon>Rhabditida</taxon>
        <taxon>Rhabditina</taxon>
        <taxon>Rhabditomorpha</taxon>
        <taxon>Rhabditoidea</taxon>
        <taxon>Rhabditidae</taxon>
        <taxon>Peloderinae</taxon>
        <taxon>Caenorhabditis</taxon>
    </lineage>
</organism>
<dbReference type="SUPFAM" id="SSF54695">
    <property type="entry name" value="POZ domain"/>
    <property type="match status" value="1"/>
</dbReference>
<feature type="domain" description="BTB" evidence="3">
    <location>
        <begin position="221"/>
        <end position="280"/>
    </location>
</feature>
<comment type="caution">
    <text evidence="4">The sequence shown here is derived from an EMBL/GenBank/DDBJ whole genome shotgun (WGS) entry which is preliminary data.</text>
</comment>
<name>A0A2G5V443_9PELO</name>
<dbReference type="InterPro" id="IPR008974">
    <property type="entry name" value="TRAF-like"/>
</dbReference>
<feature type="coiled-coil region" evidence="1">
    <location>
        <begin position="38"/>
        <end position="65"/>
    </location>
</feature>
<sequence>MTDNDEGGPETGENPETDSPLNKNEVLGKLEILEKLVVAETEKISKSHKRKLDEISEKLQSMEGSMLKIPKLDKKLDSGKCFVLKHVVENAEDYGVGDWSKSTEEEHFNVKWNIEVGCERDLISFNVRCKPIALVGDYWSIEAKLEFRMMGNDYSTVTKTMIMCFETEGRYGFDNFLEWDDIDYHLIDDNLNVEVKVEILTMNGFGKKKIRDFGESQKDVSDVVLVVQDTKFYVLKMFLALQSSYFKSLFFGKFDESEMKEIKLNGIEIDDFQNFLELIHGESSIDDDTVTGILQLADMYDAPTAIRRCEEFLLKNSEKTIVQKLQLALRCNLEDLKSTCLSEVTTISDIESIMTADLFEMDLSTSQALLQKSIAFSKK</sequence>